<evidence type="ECO:0000256" key="1">
    <source>
        <dbReference type="SAM" id="Phobius"/>
    </source>
</evidence>
<feature type="transmembrane region" description="Helical" evidence="1">
    <location>
        <begin position="176"/>
        <end position="202"/>
    </location>
</feature>
<dbReference type="AlphaFoldDB" id="A0A1L7WTM0"/>
<evidence type="ECO:0000313" key="2">
    <source>
        <dbReference type="EMBL" id="CZR56099.1"/>
    </source>
</evidence>
<keyword evidence="1" id="KW-1133">Transmembrane helix</keyword>
<keyword evidence="1" id="KW-0472">Membrane</keyword>
<keyword evidence="3" id="KW-1185">Reference proteome</keyword>
<feature type="transmembrane region" description="Helical" evidence="1">
    <location>
        <begin position="623"/>
        <end position="650"/>
    </location>
</feature>
<dbReference type="OrthoDB" id="3515641at2759"/>
<protein>
    <submittedName>
        <fullName evidence="2">Uncharacterized protein</fullName>
    </submittedName>
</protein>
<accession>A0A1L7WTM0</accession>
<organism evidence="2 3">
    <name type="scientific">Phialocephala subalpina</name>
    <dbReference type="NCBI Taxonomy" id="576137"/>
    <lineage>
        <taxon>Eukaryota</taxon>
        <taxon>Fungi</taxon>
        <taxon>Dikarya</taxon>
        <taxon>Ascomycota</taxon>
        <taxon>Pezizomycotina</taxon>
        <taxon>Leotiomycetes</taxon>
        <taxon>Helotiales</taxon>
        <taxon>Mollisiaceae</taxon>
        <taxon>Phialocephala</taxon>
        <taxon>Phialocephala fortinii species complex</taxon>
    </lineage>
</organism>
<dbReference type="STRING" id="576137.A0A1L7WTM0"/>
<reference evidence="2 3" key="1">
    <citation type="submission" date="2016-03" db="EMBL/GenBank/DDBJ databases">
        <authorList>
            <person name="Ploux O."/>
        </authorList>
    </citation>
    <scope>NUCLEOTIDE SEQUENCE [LARGE SCALE GENOMIC DNA]</scope>
    <source>
        <strain evidence="2 3">UAMH 11012</strain>
    </source>
</reference>
<feature type="transmembrane region" description="Helical" evidence="1">
    <location>
        <begin position="75"/>
        <end position="98"/>
    </location>
</feature>
<evidence type="ECO:0000313" key="3">
    <source>
        <dbReference type="Proteomes" id="UP000184330"/>
    </source>
</evidence>
<keyword evidence="1" id="KW-0812">Transmembrane</keyword>
<name>A0A1L7WTM0_9HELO</name>
<sequence length="754" mass="83189">MSYTSVPKDAVSKRSHEVFEPLNETASTEDFSAIKDPRQSSILETFDIQNGETFQREQPKPVACQSRKYAFLRSLIHLPAIFMTLATLSLSFRGLFWQAPTSYTNTVLNVLQFVAKVHESLILFSLTAIVFHRIRYEMMTREGIPFGLLSSGLQYSNLMFFARSDFRHTLSSSRRFLGLVGIIILAFLLASTCGPSAAIMVLPRLEWWPVKSSPRSNTAPPVIYLNATGLTFPAVMTAAEDSCTGDENGGSCAYLNYCTGTNATGQSWCPSGGLDAILNSGMVQSLMAGDLVLSPSQILVSSFDQSIGGVSTFSRSLNGNLLREGNGKANSSVFVASVVPDVTAMALGTFWEEPSHGFAKTDSPGAMYHNVSPSYNNTVTCTIDAKWIPSQAWIDPTTDDVVHESTTDPLKERSHFKNNQGKVTLSRDWLDVLNPNVSPSYNNTVTCTIDAKWIPSQAWIDPTTDDVVHESTTDPLKERSHFKNNQGKVTLSRDWLDVLNVNIVDETVGINNETTFQAIADNCIYGGNPYANYTLLNICLESTMALFIADGLARMQSTTSQIWLWQDDVTTYSQGSIHYQHNESYATPTEVSALLKGEQNEFPRFTINILQYGYGYGLQGSTIIYIAAAILLVYVIFALVHVAIVITGGWSSDTWTNPGELIALAVNSSPNKLLQNTCAGIEDPKVWTRIVSVQETTEAHLEIVFDEKVGRERGNEAWEPPQDIELQEGQSYGMALEDRLRRRVVPGKMYGTLG</sequence>
<feature type="transmembrane region" description="Helical" evidence="1">
    <location>
        <begin position="110"/>
        <end position="131"/>
    </location>
</feature>
<proteinExistence type="predicted"/>
<gene>
    <name evidence="2" type="ORF">PAC_05987</name>
</gene>
<dbReference type="EMBL" id="FJOG01000007">
    <property type="protein sequence ID" value="CZR56099.1"/>
    <property type="molecule type" value="Genomic_DNA"/>
</dbReference>
<dbReference type="Proteomes" id="UP000184330">
    <property type="component" value="Unassembled WGS sequence"/>
</dbReference>